<reference evidence="2 3" key="1">
    <citation type="submission" date="2021-01" db="EMBL/GenBank/DDBJ databases">
        <title>Streptomyces acididurans sp. nov., isolated from a peat swamp forest soil.</title>
        <authorList>
            <person name="Chantavorakit T."/>
            <person name="Duangmal K."/>
        </authorList>
    </citation>
    <scope>NUCLEOTIDE SEQUENCE [LARGE SCALE GENOMIC DNA]</scope>
    <source>
        <strain evidence="2 3">KK5PA1</strain>
    </source>
</reference>
<dbReference type="Proteomes" id="UP000749040">
    <property type="component" value="Unassembled WGS sequence"/>
</dbReference>
<dbReference type="PANTHER" id="PTHR45527:SF1">
    <property type="entry name" value="FATTY ACID SYNTHASE"/>
    <property type="match status" value="1"/>
</dbReference>
<dbReference type="InterPro" id="IPR001242">
    <property type="entry name" value="Condensation_dom"/>
</dbReference>
<sequence>MSESHELDLLDLPVSAGRAGRGPATWGQQAIWDAVSVLGEDAPRYNVSVGFPLDPAYPRAAVLAALARAAGHHEALRTRMVPGADGELTQVLDASGHFPVVIRRCAAEESATVGDALLAELASQAFDCAEQWPLRIGLVEADGLVRHYAMVLSHTAADGGGLRRLARDVVMLLAAGTGNAGLPPATQPLDLAAYQVSERGRRRDEAARRHWRSRLGDGPRALFAPRVPRDPQALFPNACLRSPALLRSVDHVAAARGVSGSSVLLAAATQQIGRLSGAPDVLLQVVVNNRFLPGMAQTVTTLAQEGLFHLRSVEQDFGALVGRVHAGALGTYRHASYDKRLLDRDIEELRGELPDLADHSCFFNDTREPALFRPPAPAGSPVPLSRAREQTTLTWPVEFPPRHNLTFAMDVYDAPGAVELLMTADSSLMPRADMEAFLRGIEDTVVTDALATGCR</sequence>
<dbReference type="Gene3D" id="3.30.559.10">
    <property type="entry name" value="Chloramphenicol acetyltransferase-like domain"/>
    <property type="match status" value="1"/>
</dbReference>
<dbReference type="RefSeq" id="WP_205363373.1">
    <property type="nucleotide sequence ID" value="NZ_JADKYB010000029.1"/>
</dbReference>
<feature type="domain" description="Condensation" evidence="1">
    <location>
        <begin position="28"/>
        <end position="364"/>
    </location>
</feature>
<dbReference type="EMBL" id="JADKYB010000029">
    <property type="protein sequence ID" value="MBM9509861.1"/>
    <property type="molecule type" value="Genomic_DNA"/>
</dbReference>
<evidence type="ECO:0000313" key="3">
    <source>
        <dbReference type="Proteomes" id="UP000749040"/>
    </source>
</evidence>
<name>A0ABS2U580_9ACTN</name>
<gene>
    <name evidence="2" type="ORF">ITX44_35980</name>
</gene>
<proteinExistence type="predicted"/>
<protein>
    <submittedName>
        <fullName evidence="2">Non-ribosomal peptide synthetase condensation domain protein</fullName>
    </submittedName>
</protein>
<dbReference type="Gene3D" id="3.30.559.30">
    <property type="entry name" value="Nonribosomal peptide synthetase, condensation domain"/>
    <property type="match status" value="1"/>
</dbReference>
<dbReference type="PANTHER" id="PTHR45527">
    <property type="entry name" value="NONRIBOSOMAL PEPTIDE SYNTHETASE"/>
    <property type="match status" value="1"/>
</dbReference>
<keyword evidence="3" id="KW-1185">Reference proteome</keyword>
<organism evidence="2 3">
    <name type="scientific">Actinacidiphila acididurans</name>
    <dbReference type="NCBI Taxonomy" id="2784346"/>
    <lineage>
        <taxon>Bacteria</taxon>
        <taxon>Bacillati</taxon>
        <taxon>Actinomycetota</taxon>
        <taxon>Actinomycetes</taxon>
        <taxon>Kitasatosporales</taxon>
        <taxon>Streptomycetaceae</taxon>
        <taxon>Actinacidiphila</taxon>
    </lineage>
</organism>
<dbReference type="Pfam" id="PF00668">
    <property type="entry name" value="Condensation"/>
    <property type="match status" value="1"/>
</dbReference>
<evidence type="ECO:0000313" key="2">
    <source>
        <dbReference type="EMBL" id="MBM9509861.1"/>
    </source>
</evidence>
<evidence type="ECO:0000259" key="1">
    <source>
        <dbReference type="Pfam" id="PF00668"/>
    </source>
</evidence>
<comment type="caution">
    <text evidence="2">The sequence shown here is derived from an EMBL/GenBank/DDBJ whole genome shotgun (WGS) entry which is preliminary data.</text>
</comment>
<dbReference type="SUPFAM" id="SSF52777">
    <property type="entry name" value="CoA-dependent acyltransferases"/>
    <property type="match status" value="2"/>
</dbReference>
<dbReference type="InterPro" id="IPR023213">
    <property type="entry name" value="CAT-like_dom_sf"/>
</dbReference>
<accession>A0ABS2U580</accession>